<evidence type="ECO:0000256" key="5">
    <source>
        <dbReference type="SAM" id="Phobius"/>
    </source>
</evidence>
<gene>
    <name evidence="7" type="ORF">CYMTET_47187</name>
</gene>
<dbReference type="CDD" id="cd07042">
    <property type="entry name" value="STAS_SulP_like_sulfate_transporter"/>
    <property type="match status" value="1"/>
</dbReference>
<accession>A0AAE0BW96</accession>
<feature type="transmembrane region" description="Helical" evidence="5">
    <location>
        <begin position="421"/>
        <end position="443"/>
    </location>
</feature>
<keyword evidence="3 5" id="KW-1133">Transmembrane helix</keyword>
<evidence type="ECO:0000313" key="7">
    <source>
        <dbReference type="EMBL" id="KAK3243154.1"/>
    </source>
</evidence>
<proteinExistence type="predicted"/>
<feature type="transmembrane region" description="Helical" evidence="5">
    <location>
        <begin position="455"/>
        <end position="486"/>
    </location>
</feature>
<evidence type="ECO:0000259" key="6">
    <source>
        <dbReference type="PROSITE" id="PS50801"/>
    </source>
</evidence>
<feature type="transmembrane region" description="Helical" evidence="5">
    <location>
        <begin position="245"/>
        <end position="266"/>
    </location>
</feature>
<dbReference type="EMBL" id="LGRX02033081">
    <property type="protein sequence ID" value="KAK3243154.1"/>
    <property type="molecule type" value="Genomic_DNA"/>
</dbReference>
<dbReference type="Gene3D" id="3.30.750.24">
    <property type="entry name" value="STAS domain"/>
    <property type="match status" value="1"/>
</dbReference>
<dbReference type="GO" id="GO:0016020">
    <property type="term" value="C:membrane"/>
    <property type="evidence" value="ECO:0007669"/>
    <property type="project" value="UniProtKB-SubCell"/>
</dbReference>
<dbReference type="AlphaFoldDB" id="A0AAE0BW96"/>
<dbReference type="InterPro" id="IPR011547">
    <property type="entry name" value="SLC26A/SulP_dom"/>
</dbReference>
<comment type="caution">
    <text evidence="7">The sequence shown here is derived from an EMBL/GenBank/DDBJ whole genome shotgun (WGS) entry which is preliminary data.</text>
</comment>
<comment type="subcellular location">
    <subcellularLocation>
        <location evidence="1">Membrane</location>
        <topology evidence="1">Multi-pass membrane protein</topology>
    </subcellularLocation>
</comment>
<evidence type="ECO:0000256" key="4">
    <source>
        <dbReference type="ARBA" id="ARBA00023136"/>
    </source>
</evidence>
<evidence type="ECO:0000256" key="2">
    <source>
        <dbReference type="ARBA" id="ARBA00022692"/>
    </source>
</evidence>
<name>A0AAE0BW96_9CHLO</name>
<keyword evidence="8" id="KW-1185">Reference proteome</keyword>
<organism evidence="7 8">
    <name type="scientific">Cymbomonas tetramitiformis</name>
    <dbReference type="NCBI Taxonomy" id="36881"/>
    <lineage>
        <taxon>Eukaryota</taxon>
        <taxon>Viridiplantae</taxon>
        <taxon>Chlorophyta</taxon>
        <taxon>Pyramimonadophyceae</taxon>
        <taxon>Pyramimonadales</taxon>
        <taxon>Pyramimonadaceae</taxon>
        <taxon>Cymbomonas</taxon>
    </lineage>
</organism>
<feature type="transmembrane region" description="Helical" evidence="5">
    <location>
        <begin position="398"/>
        <end position="415"/>
    </location>
</feature>
<evidence type="ECO:0000313" key="8">
    <source>
        <dbReference type="Proteomes" id="UP001190700"/>
    </source>
</evidence>
<keyword evidence="4 5" id="KW-0472">Membrane</keyword>
<protein>
    <recommendedName>
        <fullName evidence="6">STAS domain-containing protein</fullName>
    </recommendedName>
</protein>
<dbReference type="Proteomes" id="UP001190700">
    <property type="component" value="Unassembled WGS sequence"/>
</dbReference>
<feature type="transmembrane region" description="Helical" evidence="5">
    <location>
        <begin position="273"/>
        <end position="292"/>
    </location>
</feature>
<feature type="transmembrane region" description="Helical" evidence="5">
    <location>
        <begin position="215"/>
        <end position="233"/>
    </location>
</feature>
<feature type="domain" description="STAS" evidence="6">
    <location>
        <begin position="510"/>
        <end position="588"/>
    </location>
</feature>
<feature type="transmembrane region" description="Helical" evidence="5">
    <location>
        <begin position="162"/>
        <end position="179"/>
    </location>
</feature>
<evidence type="ECO:0000256" key="1">
    <source>
        <dbReference type="ARBA" id="ARBA00004141"/>
    </source>
</evidence>
<evidence type="ECO:0000256" key="3">
    <source>
        <dbReference type="ARBA" id="ARBA00022989"/>
    </source>
</evidence>
<keyword evidence="2 5" id="KW-0812">Transmembrane</keyword>
<reference evidence="7 8" key="1">
    <citation type="journal article" date="2015" name="Genome Biol. Evol.">
        <title>Comparative Genomics of a Bacterivorous Green Alga Reveals Evolutionary Causalities and Consequences of Phago-Mixotrophic Mode of Nutrition.</title>
        <authorList>
            <person name="Burns J.A."/>
            <person name="Paasch A."/>
            <person name="Narechania A."/>
            <person name="Kim E."/>
        </authorList>
    </citation>
    <scope>NUCLEOTIDE SEQUENCE [LARGE SCALE GENOMIC DNA]</scope>
    <source>
        <strain evidence="7 8">PLY_AMNH</strain>
    </source>
</reference>
<dbReference type="SUPFAM" id="SSF52091">
    <property type="entry name" value="SpoIIaa-like"/>
    <property type="match status" value="1"/>
</dbReference>
<feature type="transmembrane region" description="Helical" evidence="5">
    <location>
        <begin position="322"/>
        <end position="342"/>
    </location>
</feature>
<dbReference type="InterPro" id="IPR052706">
    <property type="entry name" value="Membrane-Transporter-like"/>
</dbReference>
<dbReference type="Pfam" id="PF01740">
    <property type="entry name" value="STAS"/>
    <property type="match status" value="1"/>
</dbReference>
<dbReference type="InterPro" id="IPR002645">
    <property type="entry name" value="STAS_dom"/>
</dbReference>
<sequence length="630" mass="66644">MLSTAGVYSELRVRPCGAVHAKPVRVAPNYRKVLSTGRALSNGVREGHRDSFLFKQPHQCAIIGTRKPTPTSRLQIHASAVSRPASANTQDNGNEKSLSEKIQSFFSNDPKADVLAGITVSLALVPEAVAFTFVAGVNPLVGLHGALIMCAITSVLGGRPGMISGAAGATAVVTGTLVASHGPEYLFACMAMAGILQLAFGALRLGKLIRLVPRAAMLGFVNGLAIVILSAQAEHFQTASGAWMTGTPLAIMVGLVALTMLIIEVVPKVTKLIPAPLAAICSVTLLVQGIGLDTRTLGDMSSISGALPSFHLPNVPFTLDTLTLVAPFAAAVAAVGLIETLLTQNLVDELTQSRTPTHIECLAQGLGNVMNGIFGGMGGCAMIGQTMININSGGRGRLSGMTCAGCIGLFIVALSTQIEKIPLAALVGVMIKVVIDTFAWKSLTLMRKIPKTDVFVLITVSAVTVYSNLAVAVIFGVIVSALGFAYKQSKKVEAVRKVEMQGYEGNVCAVYELAGPLFFGSVLELKDKLDPYKEPEMEVILDFMNCRVWDQSALEAIDSVTSRYAEVGKRVHLRHLSRDCRYLLEKAGDLVEVNVLEDPVYGIGADYPEAIVYSFDEDSGEDSSVIKAQG</sequence>
<dbReference type="PANTHER" id="PTHR43310">
    <property type="entry name" value="SULFATE TRANSPORTER YBAR-RELATED"/>
    <property type="match status" value="1"/>
</dbReference>
<dbReference type="Pfam" id="PF00916">
    <property type="entry name" value="Sulfate_transp"/>
    <property type="match status" value="1"/>
</dbReference>
<feature type="transmembrane region" description="Helical" evidence="5">
    <location>
        <begin position="185"/>
        <end position="203"/>
    </location>
</feature>
<dbReference type="PANTHER" id="PTHR43310:SF1">
    <property type="entry name" value="SULFATE TRANSPORTER YBAR-RELATED"/>
    <property type="match status" value="1"/>
</dbReference>
<dbReference type="PROSITE" id="PS50801">
    <property type="entry name" value="STAS"/>
    <property type="match status" value="1"/>
</dbReference>
<dbReference type="InterPro" id="IPR036513">
    <property type="entry name" value="STAS_dom_sf"/>
</dbReference>